<evidence type="ECO:0000313" key="6">
    <source>
        <dbReference type="Proteomes" id="UP000260655"/>
    </source>
</evidence>
<feature type="signal peptide" evidence="3">
    <location>
        <begin position="1"/>
        <end position="28"/>
    </location>
</feature>
<keyword evidence="2" id="KW-0812">Transmembrane</keyword>
<evidence type="ECO:0000259" key="4">
    <source>
        <dbReference type="PROSITE" id="PS50234"/>
    </source>
</evidence>
<dbReference type="InterPro" id="IPR036465">
    <property type="entry name" value="vWFA_dom_sf"/>
</dbReference>
<gene>
    <name evidence="5" type="ORF">DXD67_10270</name>
</gene>
<sequence length="1494" mass="165079">MKSNTKKRLIAFMLCMVLVLSSATSVFADEPQNTDSQSQTEAVTEPAADEATGDEAAVNSSEQQQQQEEQQPETESAPEGNLENDISIQTTINGTTITMSGPYSSFPEGSNYEILASELNEEETKNVEVALKKKEDEINTKIATYKAYDIKLLVDGIESQPTGNVNVKFEGGEVQENLETAENIEVYHVDETTQIANDIEKTAVDDTVTMTTNHFSTYVITTTKPEGVDITVQHYIKYTDSNNQPAEKALYRDSKIHLNENQVITDLSSLQNYTSQEVIKIDADGSKGEQISNNQVITADQTYRVYYTPTTATSNEDVQMFDYQVKGENNTSINAEKNYDQRSTKTTRFASGLANKQHSGNGYDTTIKINDQNIYINTWDTNSENTRVNQYNNTVFGFSNAMTGIVKGVDFNTGELKMGVNSDREQLYEPGFFTKDEKIGKQVLANYKLNFSRTGDTYTLTGVSKPDGTPALSGYDSNKGSDFFPLDSIRDLHKDEANDPGHRNCFFGMRYDIEFTIGDYLGDLNYSFTGDDDLWAILDAKENGGQVVIDLGGIHSALDKKVDLWEILLNKKDPKEEDKLKYADRDKKHTLTILYMERGAYESNCKMNFTLPNSRIVTPSTIPTADLNLKKVNTSEGGIANTTFNLVNDKNSEDIKIATSNPDGNITFEELREGTYTLSEKSVPEPYVRETSTWKVKVTKSEGTALTAVLYDTTGETAKEKNADGTYHIVNSTQEEVVLGSAESNKTVAVKNYKTRTYQIDLTASSKATQAVTTTTPYDIVMVLDTSGSMSDTFYKYTEYTGNLNSKESYYIKTDDKIYQKIKYSDGGWGEESYWYYKNTDETEVRVTQETNTIYTRAKDSTTNNKNAALKAAAKAFVENVNTKNPDSRIGIVTFASGSTINNSIGKTMLRVGDSKATIDKWIDDLGANGATNTAAGFKSAKNIFDNSSNWEDVRQNQNRKKLIVFLTDGVPTKSSDFNETVATSTVNTAITLKGASYNAEIYSLGIFDAANYTGSLGNKANIKKVSKFMKDVASDDSKYMTADSVQSLYDIFNSITDNMPVSITATITDVIDSRFELTTGEKERLEGRGATVSENDDGTTTVTWTNTTVKSKTGNTPGWHETIEIKAKDNFIGGNMIPTNGPASGITVGDNTKYFPQPSVNVKLLTPSIGDKEITYYKGDTIESSKFSRELLGTYKMTELDTTTAVEKGIPKLTEEQLTKLKNGETVEIPYSYTNLNTDIEGTFVYEYKNTKYDTENTTVNSLEDHTATKVGKDVEEYTLTVVFVPKTVDERKTLLNDTAVLEPNGNANISGTVVTNASVTGTYKVHVLALWAIVKQSTSADSDGNHPMLSGAKFELLKGSTVCYTGESNSDGFVEWYKAEKKVSLSEMVKDTYTLRETSAPAGYAKSEVQWTIQITDTSVTIKDANGNNITPTPLTNIGKTYDAYTYENTPVYALPSAGGTGIYLYMIGGMLLMFAAVWILYKSKCKEVLGK</sequence>
<dbReference type="InterPro" id="IPR013783">
    <property type="entry name" value="Ig-like_fold"/>
</dbReference>
<dbReference type="CDD" id="cd00198">
    <property type="entry name" value="vWFA"/>
    <property type="match status" value="1"/>
</dbReference>
<feature type="compositionally biased region" description="Polar residues" evidence="1">
    <location>
        <begin position="29"/>
        <end position="42"/>
    </location>
</feature>
<dbReference type="Pfam" id="PF13519">
    <property type="entry name" value="VWA_2"/>
    <property type="match status" value="1"/>
</dbReference>
<feature type="domain" description="VWFA" evidence="4">
    <location>
        <begin position="779"/>
        <end position="1056"/>
    </location>
</feature>
<accession>A0A3E4GP42</accession>
<dbReference type="InterPro" id="IPR002035">
    <property type="entry name" value="VWF_A"/>
</dbReference>
<evidence type="ECO:0000256" key="3">
    <source>
        <dbReference type="SAM" id="SignalP"/>
    </source>
</evidence>
<evidence type="ECO:0000256" key="2">
    <source>
        <dbReference type="SAM" id="Phobius"/>
    </source>
</evidence>
<feature type="region of interest" description="Disordered" evidence="1">
    <location>
        <begin position="29"/>
        <end position="85"/>
    </location>
</feature>
<dbReference type="Gene3D" id="2.60.40.10">
    <property type="entry name" value="Immunoglobulins"/>
    <property type="match status" value="2"/>
</dbReference>
<dbReference type="SMART" id="SM00327">
    <property type="entry name" value="VWA"/>
    <property type="match status" value="1"/>
</dbReference>
<dbReference type="SUPFAM" id="SSF53300">
    <property type="entry name" value="vWA-like"/>
    <property type="match status" value="1"/>
</dbReference>
<feature type="chain" id="PRO_5017631741" evidence="3">
    <location>
        <begin position="29"/>
        <end position="1494"/>
    </location>
</feature>
<dbReference type="InterPro" id="IPR041033">
    <property type="entry name" value="SpaA_PFL_dom_1"/>
</dbReference>
<dbReference type="EMBL" id="QSOV01000010">
    <property type="protein sequence ID" value="RGJ22664.1"/>
    <property type="molecule type" value="Genomic_DNA"/>
</dbReference>
<dbReference type="Proteomes" id="UP000260655">
    <property type="component" value="Unassembled WGS sequence"/>
</dbReference>
<keyword evidence="2" id="KW-0472">Membrane</keyword>
<dbReference type="SUPFAM" id="SSF49478">
    <property type="entry name" value="Cna protein B-type domain"/>
    <property type="match status" value="1"/>
</dbReference>
<proteinExistence type="predicted"/>
<keyword evidence="3" id="KW-0732">Signal</keyword>
<protein>
    <submittedName>
        <fullName evidence="5">VWA domain-containing protein</fullName>
    </submittedName>
</protein>
<evidence type="ECO:0000256" key="1">
    <source>
        <dbReference type="SAM" id="MobiDB-lite"/>
    </source>
</evidence>
<keyword evidence="2" id="KW-1133">Transmembrane helix</keyword>
<evidence type="ECO:0000313" key="5">
    <source>
        <dbReference type="EMBL" id="RGJ22664.1"/>
    </source>
</evidence>
<comment type="caution">
    <text evidence="5">The sequence shown here is derived from an EMBL/GenBank/DDBJ whole genome shotgun (WGS) entry which is preliminary data.</text>
</comment>
<feature type="transmembrane region" description="Helical" evidence="2">
    <location>
        <begin position="1465"/>
        <end position="1484"/>
    </location>
</feature>
<organism evidence="5 6">
    <name type="scientific">Coprococcus comes</name>
    <dbReference type="NCBI Taxonomy" id="410072"/>
    <lineage>
        <taxon>Bacteria</taxon>
        <taxon>Bacillati</taxon>
        <taxon>Bacillota</taxon>
        <taxon>Clostridia</taxon>
        <taxon>Lachnospirales</taxon>
        <taxon>Lachnospiraceae</taxon>
        <taxon>Coprococcus</taxon>
    </lineage>
</organism>
<dbReference type="Gene3D" id="3.40.50.410">
    <property type="entry name" value="von Willebrand factor, type A domain"/>
    <property type="match status" value="1"/>
</dbReference>
<reference evidence="5 6" key="1">
    <citation type="submission" date="2018-08" db="EMBL/GenBank/DDBJ databases">
        <title>A genome reference for cultivated species of the human gut microbiota.</title>
        <authorList>
            <person name="Zou Y."/>
            <person name="Xue W."/>
            <person name="Luo G."/>
        </authorList>
    </citation>
    <scope>NUCLEOTIDE SEQUENCE [LARGE SCALE GENOMIC DNA]</scope>
    <source>
        <strain evidence="5 6">TM07-19</strain>
    </source>
</reference>
<dbReference type="RefSeq" id="WP_117558098.1">
    <property type="nucleotide sequence ID" value="NZ_QSOV01000010.1"/>
</dbReference>
<dbReference type="PROSITE" id="PS50234">
    <property type="entry name" value="VWFA"/>
    <property type="match status" value="1"/>
</dbReference>
<dbReference type="Pfam" id="PF17802">
    <property type="entry name" value="SpaA"/>
    <property type="match status" value="2"/>
</dbReference>
<name>A0A3E4GP42_9FIRM</name>